<dbReference type="NCBIfam" id="NF001924">
    <property type="entry name" value="PRK00702.1"/>
    <property type="match status" value="1"/>
</dbReference>
<dbReference type="GO" id="GO:0004751">
    <property type="term" value="F:ribose-5-phosphate isomerase activity"/>
    <property type="evidence" value="ECO:0007669"/>
    <property type="project" value="UniProtKB-EC"/>
</dbReference>
<feature type="binding site" evidence="2">
    <location>
        <begin position="81"/>
        <end position="84"/>
    </location>
    <ligand>
        <name>substrate</name>
    </ligand>
</feature>
<accession>A0ABT1WHY5</accession>
<comment type="catalytic activity">
    <reaction evidence="2">
        <text>aldehydo-D-ribose 5-phosphate = D-ribulose 5-phosphate</text>
        <dbReference type="Rhea" id="RHEA:14657"/>
        <dbReference type="ChEBI" id="CHEBI:58121"/>
        <dbReference type="ChEBI" id="CHEBI:58273"/>
        <dbReference type="EC" id="5.3.1.6"/>
    </reaction>
</comment>
<name>A0ABT1WHY5_9BURK</name>
<dbReference type="Proteomes" id="UP001204142">
    <property type="component" value="Unassembled WGS sequence"/>
</dbReference>
<dbReference type="SUPFAM" id="SSF100950">
    <property type="entry name" value="NagB/RpiA/CoA transferase-like"/>
    <property type="match status" value="1"/>
</dbReference>
<keyword evidence="1 2" id="KW-0413">Isomerase</keyword>
<evidence type="ECO:0000256" key="2">
    <source>
        <dbReference type="HAMAP-Rule" id="MF_00170"/>
    </source>
</evidence>
<dbReference type="PANTHER" id="PTHR11934:SF0">
    <property type="entry name" value="RIBOSE-5-PHOSPHATE ISOMERASE"/>
    <property type="match status" value="1"/>
</dbReference>
<comment type="pathway">
    <text evidence="2">Carbohydrate degradation; pentose phosphate pathway; D-ribose 5-phosphate from D-ribulose 5-phosphate (non-oxidative stage): step 1/1.</text>
</comment>
<sequence length="218" mass="23070">MDAHSLKQQVAKAALQYVTPNTILGVGTGSTVDCFIDALAEAGIALKGAVSSSVRSEKKLRDIGVPIVDMNDVTELSVYVDGADEIDPAYHLVKGGGGALTREKIVADISRQFVCIADASKLVDVLGRFPLPVEVLPMSQQAIARKLTALGGQVKLREGFTTDNGNVILDVSGLRITDPVALEQTINHWPGVVTNGLFALRKADVVLIGSPEGVRTLR</sequence>
<dbReference type="Gene3D" id="3.40.50.1360">
    <property type="match status" value="1"/>
</dbReference>
<comment type="caution">
    <text evidence="3">The sequence shown here is derived from an EMBL/GenBank/DDBJ whole genome shotgun (WGS) entry which is preliminary data.</text>
</comment>
<evidence type="ECO:0000313" key="4">
    <source>
        <dbReference type="Proteomes" id="UP001204142"/>
    </source>
</evidence>
<proteinExistence type="inferred from homology"/>
<dbReference type="CDD" id="cd01398">
    <property type="entry name" value="RPI_A"/>
    <property type="match status" value="1"/>
</dbReference>
<dbReference type="RefSeq" id="WP_256764931.1">
    <property type="nucleotide sequence ID" value="NZ_JANIGO010000004.1"/>
</dbReference>
<dbReference type="SUPFAM" id="SSF75445">
    <property type="entry name" value="D-ribose-5-phosphate isomerase (RpiA), lid domain"/>
    <property type="match status" value="1"/>
</dbReference>
<dbReference type="EMBL" id="JANIGO010000004">
    <property type="protein sequence ID" value="MCQ8897130.1"/>
    <property type="molecule type" value="Genomic_DNA"/>
</dbReference>
<dbReference type="InterPro" id="IPR037171">
    <property type="entry name" value="NagB/RpiA_transferase-like"/>
</dbReference>
<comment type="function">
    <text evidence="2">Catalyzes the reversible conversion of ribose-5-phosphate to ribulose 5-phosphate.</text>
</comment>
<dbReference type="PANTHER" id="PTHR11934">
    <property type="entry name" value="RIBOSE-5-PHOSPHATE ISOMERASE"/>
    <property type="match status" value="1"/>
</dbReference>
<organism evidence="3 4">
    <name type="scientific">Limnobacter humi</name>
    <dbReference type="NCBI Taxonomy" id="1778671"/>
    <lineage>
        <taxon>Bacteria</taxon>
        <taxon>Pseudomonadati</taxon>
        <taxon>Pseudomonadota</taxon>
        <taxon>Betaproteobacteria</taxon>
        <taxon>Burkholderiales</taxon>
        <taxon>Burkholderiaceae</taxon>
        <taxon>Limnobacter</taxon>
    </lineage>
</organism>
<dbReference type="InterPro" id="IPR004788">
    <property type="entry name" value="Ribose5P_isomerase_type_A"/>
</dbReference>
<feature type="binding site" evidence="2">
    <location>
        <position position="121"/>
    </location>
    <ligand>
        <name>substrate</name>
    </ligand>
</feature>
<comment type="subunit">
    <text evidence="2">Homodimer.</text>
</comment>
<dbReference type="Gene3D" id="3.30.70.260">
    <property type="match status" value="1"/>
</dbReference>
<reference evidence="3 4" key="1">
    <citation type="submission" date="2022-07" db="EMBL/GenBank/DDBJ databases">
        <authorList>
            <person name="Xamxidin M."/>
            <person name="Wu M."/>
        </authorList>
    </citation>
    <scope>NUCLEOTIDE SEQUENCE [LARGE SCALE GENOMIC DNA]</scope>
    <source>
        <strain evidence="3 4">NBRC 111650</strain>
    </source>
</reference>
<dbReference type="NCBIfam" id="TIGR00021">
    <property type="entry name" value="rpiA"/>
    <property type="match status" value="1"/>
</dbReference>
<feature type="active site" description="Proton acceptor" evidence="2">
    <location>
        <position position="103"/>
    </location>
</feature>
<protein>
    <recommendedName>
        <fullName evidence="2">Ribose-5-phosphate isomerase A</fullName>
        <ecNumber evidence="2">5.3.1.6</ecNumber>
    </recommendedName>
    <alternativeName>
        <fullName evidence="2">Phosphoriboisomerase A</fullName>
        <shortName evidence="2">PRI</shortName>
    </alternativeName>
</protein>
<keyword evidence="4" id="KW-1185">Reference proteome</keyword>
<feature type="binding site" evidence="2">
    <location>
        <begin position="28"/>
        <end position="31"/>
    </location>
    <ligand>
        <name>substrate</name>
    </ligand>
</feature>
<evidence type="ECO:0000256" key="1">
    <source>
        <dbReference type="ARBA" id="ARBA00023235"/>
    </source>
</evidence>
<dbReference type="HAMAP" id="MF_00170">
    <property type="entry name" value="Rib_5P_isom_A"/>
    <property type="match status" value="1"/>
</dbReference>
<dbReference type="InterPro" id="IPR020672">
    <property type="entry name" value="Ribose5P_isomerase_typA_subgr"/>
</dbReference>
<dbReference type="Pfam" id="PF06026">
    <property type="entry name" value="Rib_5-P_isom_A"/>
    <property type="match status" value="1"/>
</dbReference>
<feature type="binding site" evidence="2">
    <location>
        <begin position="94"/>
        <end position="97"/>
    </location>
    <ligand>
        <name>substrate</name>
    </ligand>
</feature>
<dbReference type="EC" id="5.3.1.6" evidence="2"/>
<comment type="similarity">
    <text evidence="2">Belongs to the ribose 5-phosphate isomerase family.</text>
</comment>
<evidence type="ECO:0000313" key="3">
    <source>
        <dbReference type="EMBL" id="MCQ8897130.1"/>
    </source>
</evidence>
<gene>
    <name evidence="2 3" type="primary">rpiA</name>
    <name evidence="3" type="ORF">NQT62_11870</name>
</gene>